<evidence type="ECO:0000256" key="1">
    <source>
        <dbReference type="ARBA" id="ARBA00023015"/>
    </source>
</evidence>
<sequence>MSIRERAKKLDKILFDLFKCQWQQQHLFSEVSNLNIKELFTIQILGIKNDSATMSELADVFSIPATTMTSIVDRLVNKEYLTRFRSKKDRRIVKVSLSPKGREIYEQQYNLLLESKMTVLKILSKEEQQDLISLMEKVLINFKNQLK</sequence>
<dbReference type="InterPro" id="IPR036388">
    <property type="entry name" value="WH-like_DNA-bd_sf"/>
</dbReference>
<feature type="domain" description="HTH marR-type" evidence="4">
    <location>
        <begin position="1"/>
        <end position="140"/>
    </location>
</feature>
<accession>A0A8A7KE99</accession>
<dbReference type="InterPro" id="IPR000835">
    <property type="entry name" value="HTH_MarR-typ"/>
</dbReference>
<gene>
    <name evidence="5" type="ORF">GM661_04110</name>
</gene>
<evidence type="ECO:0000313" key="5">
    <source>
        <dbReference type="EMBL" id="QTL97217.1"/>
    </source>
</evidence>
<dbReference type="InterPro" id="IPR023187">
    <property type="entry name" value="Tscrpt_reg_MarR-type_CS"/>
</dbReference>
<evidence type="ECO:0000256" key="3">
    <source>
        <dbReference type="ARBA" id="ARBA00023163"/>
    </source>
</evidence>
<dbReference type="Proteomes" id="UP000665020">
    <property type="component" value="Chromosome"/>
</dbReference>
<dbReference type="GO" id="GO:0003700">
    <property type="term" value="F:DNA-binding transcription factor activity"/>
    <property type="evidence" value="ECO:0007669"/>
    <property type="project" value="InterPro"/>
</dbReference>
<dbReference type="PANTHER" id="PTHR42756">
    <property type="entry name" value="TRANSCRIPTIONAL REGULATOR, MARR"/>
    <property type="match status" value="1"/>
</dbReference>
<dbReference type="PROSITE" id="PS01117">
    <property type="entry name" value="HTH_MARR_1"/>
    <property type="match status" value="1"/>
</dbReference>
<dbReference type="EMBL" id="CP046640">
    <property type="protein sequence ID" value="QTL97217.1"/>
    <property type="molecule type" value="Genomic_DNA"/>
</dbReference>
<reference evidence="5" key="1">
    <citation type="submission" date="2019-12" db="EMBL/GenBank/DDBJ databases">
        <authorList>
            <person name="zhang j."/>
            <person name="sun C.M."/>
        </authorList>
    </citation>
    <scope>NUCLEOTIDE SEQUENCE</scope>
    <source>
        <strain evidence="5">NS-1</strain>
    </source>
</reference>
<dbReference type="PRINTS" id="PR00598">
    <property type="entry name" value="HTHMARR"/>
</dbReference>
<keyword evidence="3" id="KW-0804">Transcription</keyword>
<dbReference type="Pfam" id="PF01047">
    <property type="entry name" value="MarR"/>
    <property type="match status" value="1"/>
</dbReference>
<dbReference type="SUPFAM" id="SSF46785">
    <property type="entry name" value="Winged helix' DNA-binding domain"/>
    <property type="match status" value="1"/>
</dbReference>
<dbReference type="AlphaFoldDB" id="A0A8A7KE99"/>
<evidence type="ECO:0000313" key="6">
    <source>
        <dbReference type="Proteomes" id="UP000665020"/>
    </source>
</evidence>
<evidence type="ECO:0000256" key="2">
    <source>
        <dbReference type="ARBA" id="ARBA00023125"/>
    </source>
</evidence>
<organism evidence="5 6">
    <name type="scientific">Iocasia fonsfrigidae</name>
    <dbReference type="NCBI Taxonomy" id="2682810"/>
    <lineage>
        <taxon>Bacteria</taxon>
        <taxon>Bacillati</taxon>
        <taxon>Bacillota</taxon>
        <taxon>Clostridia</taxon>
        <taxon>Halanaerobiales</taxon>
        <taxon>Halanaerobiaceae</taxon>
        <taxon>Iocasia</taxon>
    </lineage>
</organism>
<dbReference type="Gene3D" id="1.10.10.10">
    <property type="entry name" value="Winged helix-like DNA-binding domain superfamily/Winged helix DNA-binding domain"/>
    <property type="match status" value="1"/>
</dbReference>
<name>A0A8A7KE99_9FIRM</name>
<dbReference type="PANTHER" id="PTHR42756:SF1">
    <property type="entry name" value="TRANSCRIPTIONAL REPRESSOR OF EMRAB OPERON"/>
    <property type="match status" value="1"/>
</dbReference>
<protein>
    <submittedName>
        <fullName evidence="5">MarR family transcriptional regulator</fullName>
    </submittedName>
</protein>
<keyword evidence="6" id="KW-1185">Reference proteome</keyword>
<dbReference type="PROSITE" id="PS50995">
    <property type="entry name" value="HTH_MARR_2"/>
    <property type="match status" value="1"/>
</dbReference>
<keyword evidence="2" id="KW-0238">DNA-binding</keyword>
<dbReference type="InterPro" id="IPR036390">
    <property type="entry name" value="WH_DNA-bd_sf"/>
</dbReference>
<dbReference type="SMART" id="SM00347">
    <property type="entry name" value="HTH_MARR"/>
    <property type="match status" value="1"/>
</dbReference>
<dbReference type="GO" id="GO:0003677">
    <property type="term" value="F:DNA binding"/>
    <property type="evidence" value="ECO:0007669"/>
    <property type="project" value="UniProtKB-KW"/>
</dbReference>
<keyword evidence="1" id="KW-0805">Transcription regulation</keyword>
<dbReference type="KEGG" id="ifn:GM661_04110"/>
<proteinExistence type="predicted"/>
<evidence type="ECO:0000259" key="4">
    <source>
        <dbReference type="PROSITE" id="PS50995"/>
    </source>
</evidence>